<evidence type="ECO:0000256" key="1">
    <source>
        <dbReference type="SAM" id="MobiDB-lite"/>
    </source>
</evidence>
<evidence type="ECO:0000313" key="2">
    <source>
        <dbReference type="EMBL" id="KAJ4936303.1"/>
    </source>
</evidence>
<organism evidence="2 3">
    <name type="scientific">Pogonophryne albipinna</name>
    <dbReference type="NCBI Taxonomy" id="1090488"/>
    <lineage>
        <taxon>Eukaryota</taxon>
        <taxon>Metazoa</taxon>
        <taxon>Chordata</taxon>
        <taxon>Craniata</taxon>
        <taxon>Vertebrata</taxon>
        <taxon>Euteleostomi</taxon>
        <taxon>Actinopterygii</taxon>
        <taxon>Neopterygii</taxon>
        <taxon>Teleostei</taxon>
        <taxon>Neoteleostei</taxon>
        <taxon>Acanthomorphata</taxon>
        <taxon>Eupercaria</taxon>
        <taxon>Perciformes</taxon>
        <taxon>Notothenioidei</taxon>
        <taxon>Pogonophryne</taxon>
    </lineage>
</organism>
<feature type="non-terminal residue" evidence="2">
    <location>
        <position position="1"/>
    </location>
</feature>
<gene>
    <name evidence="2" type="ORF">JOQ06_000902</name>
</gene>
<comment type="caution">
    <text evidence="2">The sequence shown here is derived from an EMBL/GenBank/DDBJ whole genome shotgun (WGS) entry which is preliminary data.</text>
</comment>
<dbReference type="PROSITE" id="PS51257">
    <property type="entry name" value="PROKAR_LIPOPROTEIN"/>
    <property type="match status" value="1"/>
</dbReference>
<dbReference type="AlphaFoldDB" id="A0AAD6B3N5"/>
<keyword evidence="3" id="KW-1185">Reference proteome</keyword>
<name>A0AAD6B3N5_9TELE</name>
<dbReference type="EMBL" id="JAPTMU010000010">
    <property type="protein sequence ID" value="KAJ4936303.1"/>
    <property type="molecule type" value="Genomic_DNA"/>
</dbReference>
<dbReference type="Proteomes" id="UP001219934">
    <property type="component" value="Unassembled WGS sequence"/>
</dbReference>
<sequence length="72" mass="7725">MKGKRGSSRMKLVDVQSSSRPHYGASTVGLWVSCDPAGLQGWSSSGKRGLWDSVSPGWRALHGVRQPRGSSL</sequence>
<accession>A0AAD6B3N5</accession>
<proteinExistence type="predicted"/>
<feature type="region of interest" description="Disordered" evidence="1">
    <location>
        <begin position="1"/>
        <end position="23"/>
    </location>
</feature>
<evidence type="ECO:0000313" key="3">
    <source>
        <dbReference type="Proteomes" id="UP001219934"/>
    </source>
</evidence>
<protein>
    <submittedName>
        <fullName evidence="2">Uncharacterized protein</fullName>
    </submittedName>
</protein>
<reference evidence="2" key="1">
    <citation type="submission" date="2022-11" db="EMBL/GenBank/DDBJ databases">
        <title>Chromosome-level genome of Pogonophryne albipinna.</title>
        <authorList>
            <person name="Jo E."/>
        </authorList>
    </citation>
    <scope>NUCLEOTIDE SEQUENCE</scope>
    <source>
        <strain evidence="2">SGF0006</strain>
        <tissue evidence="2">Muscle</tissue>
    </source>
</reference>